<sequence length="192" mass="19370">MSWDYPTLGLDYHCRTMTPAGFEPQPSTHQVPASNPPAPMPAVVPATPAAASSLGVPAAAASSSGGTVSPVSSAAAVTPSIMVTPAVSPAATSAPVTPAAPAVVVAPAPVIPAAPAVILAPVAPVAPAERLLRSINCNVFRLLNVQRVGGGMVELEDDDEEIWVLGLGWIPLDLVALPDLNHAYLLTVLSLA</sequence>
<evidence type="ECO:0000313" key="2">
    <source>
        <dbReference type="EMBL" id="PTU22607.1"/>
    </source>
</evidence>
<dbReference type="RefSeq" id="XP_040753999.1">
    <property type="nucleotide sequence ID" value="XM_040900621.1"/>
</dbReference>
<proteinExistence type="predicted"/>
<dbReference type="VEuPathDB" id="FungiDB:P175DRAFT_0555271"/>
<feature type="region of interest" description="Disordered" evidence="1">
    <location>
        <begin position="21"/>
        <end position="44"/>
    </location>
</feature>
<organism evidence="2 3">
    <name type="scientific">Aspergillus ochraceoroseus IBT 24754</name>
    <dbReference type="NCBI Taxonomy" id="1392256"/>
    <lineage>
        <taxon>Eukaryota</taxon>
        <taxon>Fungi</taxon>
        <taxon>Dikarya</taxon>
        <taxon>Ascomycota</taxon>
        <taxon>Pezizomycotina</taxon>
        <taxon>Eurotiomycetes</taxon>
        <taxon>Eurotiomycetidae</taxon>
        <taxon>Eurotiales</taxon>
        <taxon>Aspergillaceae</taxon>
        <taxon>Aspergillus</taxon>
        <taxon>Aspergillus subgen. Nidulantes</taxon>
    </lineage>
</organism>
<evidence type="ECO:0000313" key="3">
    <source>
        <dbReference type="Proteomes" id="UP000244073"/>
    </source>
</evidence>
<dbReference type="OrthoDB" id="4474479at2759"/>
<accession>A0A2T5M253</accession>
<protein>
    <submittedName>
        <fullName evidence="2">Uncharacterized protein</fullName>
    </submittedName>
</protein>
<dbReference type="GeneID" id="63817505"/>
<dbReference type="Proteomes" id="UP000244073">
    <property type="component" value="Unassembled WGS sequence"/>
</dbReference>
<dbReference type="EMBL" id="MSFN02000002">
    <property type="protein sequence ID" value="PTU22607.1"/>
    <property type="molecule type" value="Genomic_DNA"/>
</dbReference>
<name>A0A2T5M253_9EURO</name>
<comment type="caution">
    <text evidence="2">The sequence shown here is derived from an EMBL/GenBank/DDBJ whole genome shotgun (WGS) entry which is preliminary data.</text>
</comment>
<dbReference type="AlphaFoldDB" id="A0A2T5M253"/>
<evidence type="ECO:0000256" key="1">
    <source>
        <dbReference type="SAM" id="MobiDB-lite"/>
    </source>
</evidence>
<gene>
    <name evidence="2" type="ORF">P175DRAFT_0555271</name>
</gene>
<reference evidence="2 3" key="1">
    <citation type="journal article" date="2018" name="Proc. Natl. Acad. Sci. U.S.A.">
        <title>Linking secondary metabolites to gene clusters through genome sequencing of six diverse Aspergillus species.</title>
        <authorList>
            <person name="Kaerboelling I."/>
            <person name="Vesth T.C."/>
            <person name="Frisvad J.C."/>
            <person name="Nybo J.L."/>
            <person name="Theobald S."/>
            <person name="Kuo A."/>
            <person name="Bowyer P."/>
            <person name="Matsuda Y."/>
            <person name="Mondo S."/>
            <person name="Lyhne E.K."/>
            <person name="Kogle M.E."/>
            <person name="Clum A."/>
            <person name="Lipzen A."/>
            <person name="Salamov A."/>
            <person name="Ngan C.Y."/>
            <person name="Daum C."/>
            <person name="Chiniquy J."/>
            <person name="Barry K."/>
            <person name="LaButti K."/>
            <person name="Haridas S."/>
            <person name="Simmons B.A."/>
            <person name="Magnuson J.K."/>
            <person name="Mortensen U.H."/>
            <person name="Larsen T.O."/>
            <person name="Grigoriev I.V."/>
            <person name="Baker S.E."/>
            <person name="Andersen M.R."/>
        </authorList>
    </citation>
    <scope>NUCLEOTIDE SEQUENCE [LARGE SCALE GENOMIC DNA]</scope>
    <source>
        <strain evidence="2 3">IBT 24754</strain>
    </source>
</reference>